<evidence type="ECO:0000313" key="3">
    <source>
        <dbReference type="EMBL" id="KDR65436.1"/>
    </source>
</evidence>
<dbReference type="Proteomes" id="UP000027222">
    <property type="component" value="Unassembled WGS sequence"/>
</dbReference>
<dbReference type="Pfam" id="PF24883">
    <property type="entry name" value="NPHP3_N"/>
    <property type="match status" value="1"/>
</dbReference>
<dbReference type="OrthoDB" id="7464126at2759"/>
<protein>
    <recommendedName>
        <fullName evidence="2">Nephrocystin 3-like N-terminal domain-containing protein</fullName>
    </recommendedName>
</protein>
<evidence type="ECO:0000256" key="1">
    <source>
        <dbReference type="ARBA" id="ARBA00022737"/>
    </source>
</evidence>
<feature type="domain" description="Nephrocystin 3-like N-terminal" evidence="2">
    <location>
        <begin position="2"/>
        <end position="113"/>
    </location>
</feature>
<name>A0A067S3T9_GALM3</name>
<dbReference type="PANTHER" id="PTHR10039:SF16">
    <property type="entry name" value="GPI INOSITOL-DEACYLASE"/>
    <property type="match status" value="1"/>
</dbReference>
<evidence type="ECO:0000259" key="2">
    <source>
        <dbReference type="Pfam" id="PF24883"/>
    </source>
</evidence>
<gene>
    <name evidence="3" type="ORF">GALMADRAFT_1366178</name>
</gene>
<dbReference type="AlphaFoldDB" id="A0A067S3T9"/>
<dbReference type="STRING" id="685588.A0A067S3T9"/>
<dbReference type="InterPro" id="IPR056884">
    <property type="entry name" value="NPHP3-like_N"/>
</dbReference>
<accession>A0A067S3T9</accession>
<evidence type="ECO:0000313" key="4">
    <source>
        <dbReference type="Proteomes" id="UP000027222"/>
    </source>
</evidence>
<organism evidence="3 4">
    <name type="scientific">Galerina marginata (strain CBS 339.88)</name>
    <dbReference type="NCBI Taxonomy" id="685588"/>
    <lineage>
        <taxon>Eukaryota</taxon>
        <taxon>Fungi</taxon>
        <taxon>Dikarya</taxon>
        <taxon>Basidiomycota</taxon>
        <taxon>Agaricomycotina</taxon>
        <taxon>Agaricomycetes</taxon>
        <taxon>Agaricomycetidae</taxon>
        <taxon>Agaricales</taxon>
        <taxon>Agaricineae</taxon>
        <taxon>Strophariaceae</taxon>
        <taxon>Galerina</taxon>
    </lineage>
</organism>
<proteinExistence type="predicted"/>
<dbReference type="PANTHER" id="PTHR10039">
    <property type="entry name" value="AMELOGENIN"/>
    <property type="match status" value="1"/>
</dbReference>
<sequence>MAYFFFDARDSQAALQRHENLIRSLISQFTYQRGGIPTELADLYKLCGDHQQPSINQLQDVLRIILNGFSDAYIVIDALDECADREETLVWVNNLISDTHRAAENLHIMVTSRPERDIEKVFATFDARAIDVGEATANQDIIKFLECQMESKLKGYDENIRKEIKSSLKRKAEGSYVGVSP</sequence>
<keyword evidence="1" id="KW-0677">Repeat</keyword>
<reference evidence="4" key="1">
    <citation type="journal article" date="2014" name="Proc. Natl. Acad. Sci. U.S.A.">
        <title>Extensive sampling of basidiomycete genomes demonstrates inadequacy of the white-rot/brown-rot paradigm for wood decay fungi.</title>
        <authorList>
            <person name="Riley R."/>
            <person name="Salamov A.A."/>
            <person name="Brown D.W."/>
            <person name="Nagy L.G."/>
            <person name="Floudas D."/>
            <person name="Held B.W."/>
            <person name="Levasseur A."/>
            <person name="Lombard V."/>
            <person name="Morin E."/>
            <person name="Otillar R."/>
            <person name="Lindquist E.A."/>
            <person name="Sun H."/>
            <person name="LaButti K.M."/>
            <person name="Schmutz J."/>
            <person name="Jabbour D."/>
            <person name="Luo H."/>
            <person name="Baker S.E."/>
            <person name="Pisabarro A.G."/>
            <person name="Walton J.D."/>
            <person name="Blanchette R.A."/>
            <person name="Henrissat B."/>
            <person name="Martin F."/>
            <person name="Cullen D."/>
            <person name="Hibbett D.S."/>
            <person name="Grigoriev I.V."/>
        </authorList>
    </citation>
    <scope>NUCLEOTIDE SEQUENCE [LARGE SCALE GENOMIC DNA]</scope>
    <source>
        <strain evidence="4">CBS 339.88</strain>
    </source>
</reference>
<dbReference type="EMBL" id="KL142449">
    <property type="protein sequence ID" value="KDR65436.1"/>
    <property type="molecule type" value="Genomic_DNA"/>
</dbReference>
<dbReference type="HOGENOM" id="CLU_1294484_0_0_1"/>
<keyword evidence="4" id="KW-1185">Reference proteome</keyword>